<organism evidence="4 5">
    <name type="scientific">Lachnellula suecica</name>
    <dbReference type="NCBI Taxonomy" id="602035"/>
    <lineage>
        <taxon>Eukaryota</taxon>
        <taxon>Fungi</taxon>
        <taxon>Dikarya</taxon>
        <taxon>Ascomycota</taxon>
        <taxon>Pezizomycotina</taxon>
        <taxon>Leotiomycetes</taxon>
        <taxon>Helotiales</taxon>
        <taxon>Lachnaceae</taxon>
        <taxon>Lachnellula</taxon>
    </lineage>
</organism>
<dbReference type="SUPFAM" id="SSF51735">
    <property type="entry name" value="NAD(P)-binding Rossmann-fold domains"/>
    <property type="match status" value="1"/>
</dbReference>
<gene>
    <name evidence="4" type="primary">IRL_0</name>
    <name evidence="4" type="ORF">LSUE1_G005856</name>
</gene>
<evidence type="ECO:0000313" key="4">
    <source>
        <dbReference type="EMBL" id="TVY75826.1"/>
    </source>
</evidence>
<evidence type="ECO:0000256" key="2">
    <source>
        <dbReference type="ARBA" id="ARBA00023002"/>
    </source>
</evidence>
<dbReference type="PANTHER" id="PTHR47706">
    <property type="entry name" value="NMRA-LIKE FAMILY PROTEIN"/>
    <property type="match status" value="1"/>
</dbReference>
<reference evidence="4 5" key="1">
    <citation type="submission" date="2018-05" db="EMBL/GenBank/DDBJ databases">
        <title>Genome sequencing and assembly of the regulated plant pathogen Lachnellula willkommii and related sister species for the development of diagnostic species identification markers.</title>
        <authorList>
            <person name="Giroux E."/>
            <person name="Bilodeau G."/>
        </authorList>
    </citation>
    <scope>NUCLEOTIDE SEQUENCE [LARGE SCALE GENOMIC DNA]</scope>
    <source>
        <strain evidence="4 5">CBS 268.59</strain>
    </source>
</reference>
<protein>
    <submittedName>
        <fullName evidence="4">Isoflavone reductase-like protein</fullName>
    </submittedName>
</protein>
<evidence type="ECO:0000259" key="3">
    <source>
        <dbReference type="Pfam" id="PF05368"/>
    </source>
</evidence>
<dbReference type="AlphaFoldDB" id="A0A8T9C8Z1"/>
<feature type="domain" description="NmrA-like" evidence="3">
    <location>
        <begin position="5"/>
        <end position="240"/>
    </location>
</feature>
<name>A0A8T9C8Z1_9HELO</name>
<dbReference type="Proteomes" id="UP000469558">
    <property type="component" value="Unassembled WGS sequence"/>
</dbReference>
<dbReference type="InterPro" id="IPR008030">
    <property type="entry name" value="NmrA-like"/>
</dbReference>
<accession>A0A8T9C8Z1</accession>
<dbReference type="Gene3D" id="3.90.25.10">
    <property type="entry name" value="UDP-galactose 4-epimerase, domain 1"/>
    <property type="match status" value="1"/>
</dbReference>
<keyword evidence="2" id="KW-0560">Oxidoreductase</keyword>
<sequence length="320" mass="35737">MALTSVLVLGPTGGFGQFILNDLVRRKSEFKRIAAIVDTTREVSKTKAKLLDGFAAQGIELVRGSPLDAVVYEGFDVVIAILGNHAIKNQPEQIDVAISAGVRHWYPSEFGADLTVPGNWEERYYRDKALTRNHLKQRATEVEGFGYTYVVYGRFTEWAPVPHFGIYPKQGKANIVGSPDMLQSLTPVKDCASYLVSTLLIAPEGSERTFRFVGGNYPWSEIFQTLERVQGKKYDVLYKPVDEARATQKKAIQSGDVDLELACSHQVIQGTGRTLVPAPYDNEKFPHIVPASLETAFRSMFEDETMRTTLGFNKLFSEIF</sequence>
<keyword evidence="5" id="KW-1185">Reference proteome</keyword>
<dbReference type="InterPro" id="IPR051609">
    <property type="entry name" value="NmrA/Isoflavone_reductase-like"/>
</dbReference>
<comment type="caution">
    <text evidence="4">The sequence shown here is derived from an EMBL/GenBank/DDBJ whole genome shotgun (WGS) entry which is preliminary data.</text>
</comment>
<dbReference type="EMBL" id="QGMK01000941">
    <property type="protein sequence ID" value="TVY75826.1"/>
    <property type="molecule type" value="Genomic_DNA"/>
</dbReference>
<dbReference type="GO" id="GO:0016491">
    <property type="term" value="F:oxidoreductase activity"/>
    <property type="evidence" value="ECO:0007669"/>
    <property type="project" value="UniProtKB-KW"/>
</dbReference>
<dbReference type="OrthoDB" id="419598at2759"/>
<evidence type="ECO:0000256" key="1">
    <source>
        <dbReference type="ARBA" id="ARBA00022857"/>
    </source>
</evidence>
<keyword evidence="1" id="KW-0521">NADP</keyword>
<proteinExistence type="predicted"/>
<dbReference type="Pfam" id="PF05368">
    <property type="entry name" value="NmrA"/>
    <property type="match status" value="1"/>
</dbReference>
<dbReference type="Gene3D" id="3.40.50.720">
    <property type="entry name" value="NAD(P)-binding Rossmann-like Domain"/>
    <property type="match status" value="1"/>
</dbReference>
<dbReference type="PANTHER" id="PTHR47706:SF11">
    <property type="entry name" value="ISOFLAVONE REDUCTASE FAMILY PROTEIN (AFU_ORTHOLOGUE AFUA_1G12510)"/>
    <property type="match status" value="1"/>
</dbReference>
<dbReference type="InterPro" id="IPR036291">
    <property type="entry name" value="NAD(P)-bd_dom_sf"/>
</dbReference>
<evidence type="ECO:0000313" key="5">
    <source>
        <dbReference type="Proteomes" id="UP000469558"/>
    </source>
</evidence>